<feature type="chain" id="PRO_5041925674" evidence="7">
    <location>
        <begin position="21"/>
        <end position="316"/>
    </location>
</feature>
<keyword evidence="7" id="KW-0732">Signal</keyword>
<evidence type="ECO:0000256" key="6">
    <source>
        <dbReference type="PIRSR" id="PIRSR000097-3"/>
    </source>
</evidence>
<dbReference type="InterPro" id="IPR036812">
    <property type="entry name" value="NAD(P)_OxRdtase_dom_sf"/>
</dbReference>
<evidence type="ECO:0000256" key="1">
    <source>
        <dbReference type="ARBA" id="ARBA00007905"/>
    </source>
</evidence>
<dbReference type="PANTHER" id="PTHR43827:SF3">
    <property type="entry name" value="NADP-DEPENDENT OXIDOREDUCTASE DOMAIN-CONTAINING PROTEIN"/>
    <property type="match status" value="1"/>
</dbReference>
<comment type="similarity">
    <text evidence="1">Belongs to the aldo/keto reductase family.</text>
</comment>
<keyword evidence="2" id="KW-0521">NADP</keyword>
<protein>
    <submittedName>
        <fullName evidence="10">NADP-dependent oxidoreductase domain-containing protein</fullName>
    </submittedName>
</protein>
<evidence type="ECO:0000313" key="9">
    <source>
        <dbReference type="Proteomes" id="UP000887575"/>
    </source>
</evidence>
<dbReference type="GO" id="GO:0016616">
    <property type="term" value="F:oxidoreductase activity, acting on the CH-OH group of donors, NAD or NADP as acceptor"/>
    <property type="evidence" value="ECO:0007669"/>
    <property type="project" value="UniProtKB-ARBA"/>
</dbReference>
<dbReference type="AlphaFoldDB" id="A0AAF3EDY8"/>
<keyword evidence="3" id="KW-0560">Oxidoreductase</keyword>
<keyword evidence="9" id="KW-1185">Reference proteome</keyword>
<evidence type="ECO:0000256" key="2">
    <source>
        <dbReference type="ARBA" id="ARBA00022857"/>
    </source>
</evidence>
<evidence type="ECO:0000259" key="8">
    <source>
        <dbReference type="Pfam" id="PF00248"/>
    </source>
</evidence>
<reference evidence="10" key="1">
    <citation type="submission" date="2024-02" db="UniProtKB">
        <authorList>
            <consortium name="WormBaseParasite"/>
        </authorList>
    </citation>
    <scope>IDENTIFICATION</scope>
</reference>
<dbReference type="SUPFAM" id="SSF51430">
    <property type="entry name" value="NAD(P)-linked oxidoreductase"/>
    <property type="match status" value="1"/>
</dbReference>
<name>A0AAF3EDY8_9BILA</name>
<feature type="site" description="Lowers pKa of active site Tyr" evidence="6">
    <location>
        <position position="99"/>
    </location>
</feature>
<evidence type="ECO:0000256" key="5">
    <source>
        <dbReference type="PIRSR" id="PIRSR000097-2"/>
    </source>
</evidence>
<dbReference type="PIRSF" id="PIRSF000097">
    <property type="entry name" value="AKR"/>
    <property type="match status" value="1"/>
</dbReference>
<dbReference type="PRINTS" id="PR00069">
    <property type="entry name" value="ALDKETRDTASE"/>
</dbReference>
<sequence length="316" mass="36230">MLKIILILLFISRFLQSLRAQYDYRGRDYVRQKAERLIFGLAMVKDNDMYRIMDEALAAGYRTFDTAQLYGNEAAVGQALNTLLPKYRLNRQDVFVVSKVQPPNQGDRADPSIVESLRKLNLGYIDLMLIHWPNASPDNPRNPYHHRMERRKTWMALEKYYALGLLKAIGVSNFHPHHLNDLLSYAKVFPAVDESESSLSYQTNDLLEYCARKGIFFWAYTCQLRHDQANLLNIVSKFTKIANKYKITPKMLEYIYALNRGMGVVMGASSPIHIKENRALLNYKLQPEDMTALTLPNGTTGRKSIACGNINLSSIL</sequence>
<dbReference type="Pfam" id="PF00248">
    <property type="entry name" value="Aldo_ket_red"/>
    <property type="match status" value="1"/>
</dbReference>
<dbReference type="Proteomes" id="UP000887575">
    <property type="component" value="Unassembled WGS sequence"/>
</dbReference>
<evidence type="ECO:0000256" key="7">
    <source>
        <dbReference type="SAM" id="SignalP"/>
    </source>
</evidence>
<dbReference type="InterPro" id="IPR020471">
    <property type="entry name" value="AKR"/>
</dbReference>
<feature type="binding site" evidence="5">
    <location>
        <position position="131"/>
    </location>
    <ligand>
        <name>substrate</name>
    </ligand>
</feature>
<evidence type="ECO:0000313" key="10">
    <source>
        <dbReference type="WBParaSite" id="MBELARI_LOCUS12167"/>
    </source>
</evidence>
<dbReference type="InterPro" id="IPR023210">
    <property type="entry name" value="NADP_OxRdtase_dom"/>
</dbReference>
<feature type="domain" description="NADP-dependent oxidoreductase" evidence="8">
    <location>
        <begin position="39"/>
        <end position="293"/>
    </location>
</feature>
<proteinExistence type="inferred from homology"/>
<feature type="active site" description="Proton donor" evidence="4">
    <location>
        <position position="70"/>
    </location>
</feature>
<organism evidence="9 10">
    <name type="scientific">Mesorhabditis belari</name>
    <dbReference type="NCBI Taxonomy" id="2138241"/>
    <lineage>
        <taxon>Eukaryota</taxon>
        <taxon>Metazoa</taxon>
        <taxon>Ecdysozoa</taxon>
        <taxon>Nematoda</taxon>
        <taxon>Chromadorea</taxon>
        <taxon>Rhabditida</taxon>
        <taxon>Rhabditina</taxon>
        <taxon>Rhabditomorpha</taxon>
        <taxon>Rhabditoidea</taxon>
        <taxon>Rhabditidae</taxon>
        <taxon>Mesorhabditinae</taxon>
        <taxon>Mesorhabditis</taxon>
    </lineage>
</organism>
<feature type="signal peptide" evidence="7">
    <location>
        <begin position="1"/>
        <end position="20"/>
    </location>
</feature>
<dbReference type="WBParaSite" id="MBELARI_LOCUS12167">
    <property type="protein sequence ID" value="MBELARI_LOCUS12167"/>
    <property type="gene ID" value="MBELARI_LOCUS12167"/>
</dbReference>
<accession>A0AAF3EDY8</accession>
<evidence type="ECO:0000256" key="4">
    <source>
        <dbReference type="PIRSR" id="PIRSR000097-1"/>
    </source>
</evidence>
<evidence type="ECO:0000256" key="3">
    <source>
        <dbReference type="ARBA" id="ARBA00023002"/>
    </source>
</evidence>
<dbReference type="PANTHER" id="PTHR43827">
    <property type="entry name" value="2,5-DIKETO-D-GLUCONIC ACID REDUCTASE"/>
    <property type="match status" value="1"/>
</dbReference>
<dbReference type="Gene3D" id="3.20.20.100">
    <property type="entry name" value="NADP-dependent oxidoreductase domain"/>
    <property type="match status" value="1"/>
</dbReference>